<accession>A0A0H2R2G5</accession>
<protein>
    <submittedName>
        <fullName evidence="2">Uncharacterized protein</fullName>
    </submittedName>
</protein>
<dbReference type="AlphaFoldDB" id="A0A0H2R2G5"/>
<dbReference type="InParanoid" id="A0A0H2R2G5"/>
<dbReference type="Proteomes" id="UP000053477">
    <property type="component" value="Unassembled WGS sequence"/>
</dbReference>
<feature type="region of interest" description="Disordered" evidence="1">
    <location>
        <begin position="1"/>
        <end position="32"/>
    </location>
</feature>
<dbReference type="EMBL" id="KQ087170">
    <property type="protein sequence ID" value="KLO03703.1"/>
    <property type="molecule type" value="Genomic_DNA"/>
</dbReference>
<name>A0A0H2R2G5_9AGAM</name>
<evidence type="ECO:0000313" key="3">
    <source>
        <dbReference type="Proteomes" id="UP000053477"/>
    </source>
</evidence>
<gene>
    <name evidence="2" type="ORF">SCHPADRAFT_897612</name>
</gene>
<feature type="non-terminal residue" evidence="2">
    <location>
        <position position="1"/>
    </location>
</feature>
<feature type="region of interest" description="Disordered" evidence="1">
    <location>
        <begin position="85"/>
        <end position="127"/>
    </location>
</feature>
<feature type="compositionally biased region" description="Low complexity" evidence="1">
    <location>
        <begin position="104"/>
        <end position="118"/>
    </location>
</feature>
<feature type="region of interest" description="Disordered" evidence="1">
    <location>
        <begin position="175"/>
        <end position="257"/>
    </location>
</feature>
<feature type="compositionally biased region" description="Basic and acidic residues" evidence="1">
    <location>
        <begin position="194"/>
        <end position="216"/>
    </location>
</feature>
<organism evidence="2 3">
    <name type="scientific">Schizopora paradoxa</name>
    <dbReference type="NCBI Taxonomy" id="27342"/>
    <lineage>
        <taxon>Eukaryota</taxon>
        <taxon>Fungi</taxon>
        <taxon>Dikarya</taxon>
        <taxon>Basidiomycota</taxon>
        <taxon>Agaricomycotina</taxon>
        <taxon>Agaricomycetes</taxon>
        <taxon>Hymenochaetales</taxon>
        <taxon>Schizoporaceae</taxon>
        <taxon>Schizopora</taxon>
    </lineage>
</organism>
<evidence type="ECO:0000256" key="1">
    <source>
        <dbReference type="SAM" id="MobiDB-lite"/>
    </source>
</evidence>
<proteinExistence type="predicted"/>
<feature type="compositionally biased region" description="Polar residues" evidence="1">
    <location>
        <begin position="244"/>
        <end position="257"/>
    </location>
</feature>
<reference evidence="2 3" key="1">
    <citation type="submission" date="2015-04" db="EMBL/GenBank/DDBJ databases">
        <title>Complete genome sequence of Schizopora paradoxa KUC8140, a cosmopolitan wood degrader in East Asia.</title>
        <authorList>
            <consortium name="DOE Joint Genome Institute"/>
            <person name="Min B."/>
            <person name="Park H."/>
            <person name="Jang Y."/>
            <person name="Kim J.-J."/>
            <person name="Kim K.H."/>
            <person name="Pangilinan J."/>
            <person name="Lipzen A."/>
            <person name="Riley R."/>
            <person name="Grigoriev I.V."/>
            <person name="Spatafora J.W."/>
            <person name="Choi I.-G."/>
        </authorList>
    </citation>
    <scope>NUCLEOTIDE SEQUENCE [LARGE SCALE GENOMIC DNA]</scope>
    <source>
        <strain evidence="2 3">KUC8140</strain>
    </source>
</reference>
<sequence length="270" mass="29621">TTASVRRRTATSGGTTTRHPGTASNATPSRQPTVAIQAITVTADKHSVVAPPVRSPTVHRNLKTYVPSARQRLARRAEVVEAKEKTEVKYRSQYADDSDSEMDVQTPTTSVSSGQSVSSEEETNPVQTGMKNAVFAAKLDTAKTLQLKPGRIPDEENEIFKPRTLTVYLLPPTSQSRAVEPMDGGKDKKGKKPIAREAVHTVTDKREAASSDEKDSSAQLKDLLKMLQENGPQRMPPKRMIANDNRSAPPTDNNVTEQLRELLRRLKANT</sequence>
<feature type="compositionally biased region" description="Polar residues" evidence="1">
    <location>
        <begin position="22"/>
        <end position="32"/>
    </location>
</feature>
<feature type="non-terminal residue" evidence="2">
    <location>
        <position position="270"/>
    </location>
</feature>
<keyword evidence="3" id="KW-1185">Reference proteome</keyword>
<evidence type="ECO:0000313" key="2">
    <source>
        <dbReference type="EMBL" id="KLO03703.1"/>
    </source>
</evidence>